<feature type="domain" description="HMA" evidence="7">
    <location>
        <begin position="44"/>
        <end position="107"/>
    </location>
</feature>
<feature type="transmembrane region" description="Helical" evidence="6">
    <location>
        <begin position="472"/>
        <end position="493"/>
    </location>
</feature>
<gene>
    <name evidence="8" type="ORF">MUK42_27436</name>
</gene>
<accession>A0A9E7F0P9</accession>
<dbReference type="SUPFAM" id="SSF55008">
    <property type="entry name" value="HMA, heavy metal-associated domain"/>
    <property type="match status" value="1"/>
</dbReference>
<dbReference type="GO" id="GO:0016020">
    <property type="term" value="C:membrane"/>
    <property type="evidence" value="ECO:0007669"/>
    <property type="project" value="UniProtKB-SubCell"/>
</dbReference>
<keyword evidence="4 6" id="KW-1133">Transmembrane helix</keyword>
<dbReference type="InterPro" id="IPR006121">
    <property type="entry name" value="HMA_dom"/>
</dbReference>
<dbReference type="SUPFAM" id="SSF103481">
    <property type="entry name" value="Multidrug resistance efflux transporter EmrE"/>
    <property type="match status" value="2"/>
</dbReference>
<dbReference type="OrthoDB" id="1728340at2759"/>
<dbReference type="Proteomes" id="UP001055439">
    <property type="component" value="Chromosome 2"/>
</dbReference>
<dbReference type="InterPro" id="IPR000620">
    <property type="entry name" value="EamA_dom"/>
</dbReference>
<feature type="transmembrane region" description="Helical" evidence="6">
    <location>
        <begin position="406"/>
        <end position="427"/>
    </location>
</feature>
<dbReference type="Pfam" id="PF00403">
    <property type="entry name" value="HMA"/>
    <property type="match status" value="1"/>
</dbReference>
<evidence type="ECO:0000313" key="9">
    <source>
        <dbReference type="Proteomes" id="UP001055439"/>
    </source>
</evidence>
<evidence type="ECO:0000259" key="7">
    <source>
        <dbReference type="PROSITE" id="PS50846"/>
    </source>
</evidence>
<proteinExistence type="inferred from homology"/>
<keyword evidence="9" id="KW-1185">Reference proteome</keyword>
<evidence type="ECO:0000256" key="1">
    <source>
        <dbReference type="ARBA" id="ARBA00004141"/>
    </source>
</evidence>
<evidence type="ECO:0000256" key="5">
    <source>
        <dbReference type="ARBA" id="ARBA00023136"/>
    </source>
</evidence>
<dbReference type="Gene3D" id="3.30.70.100">
    <property type="match status" value="1"/>
</dbReference>
<evidence type="ECO:0000256" key="6">
    <source>
        <dbReference type="SAM" id="Phobius"/>
    </source>
</evidence>
<feature type="transmembrane region" description="Helical" evidence="6">
    <location>
        <begin position="530"/>
        <end position="549"/>
    </location>
</feature>
<dbReference type="GO" id="GO:0022857">
    <property type="term" value="F:transmembrane transporter activity"/>
    <property type="evidence" value="ECO:0007669"/>
    <property type="project" value="InterPro"/>
</dbReference>
<dbReference type="CDD" id="cd00371">
    <property type="entry name" value="HMA"/>
    <property type="match status" value="1"/>
</dbReference>
<feature type="transmembrane region" description="Helical" evidence="6">
    <location>
        <begin position="298"/>
        <end position="319"/>
    </location>
</feature>
<evidence type="ECO:0000256" key="3">
    <source>
        <dbReference type="ARBA" id="ARBA00022692"/>
    </source>
</evidence>
<name>A0A9E7F0P9_9LILI</name>
<evidence type="ECO:0000256" key="4">
    <source>
        <dbReference type="ARBA" id="ARBA00022989"/>
    </source>
</evidence>
<sequence>MYLLVKVIRSCHLFIYGPFPAPDAPTRPAMFSFRRQKTSTSDALSIVELMVHMDCEGCERRVRKAISKLNGVDTVEIDMDKQKVTVTGYVEERKVIKAVRRTGRKAELWPFPYDAEYYPFALQYLEDSTFSSTHNYYRHGYTSTVHGYFPDPAYSMIVDDHAFALFNDDNVHACVIIDFFKDTAPTGVTFAGIASIQHMGLCLRQVMSNAAVKLEKTAVAREPFGAEMNSTKACAPYLGIVVVQLAYAGSNILCKLALEQGLSFLVFVVYRHLIALLILAPLAYALERNRRPSLSFPLLVKVFVLATFGITIHQNVYYLGLDYTSPTVASALSNVIPALTFILTAILRMEKASLRSAKGRARIVGTIFCISGALVFTFWKGFLLEGFVKRPLIEMHAEGDVHHKEAWLKGSVLILTSYIAYTAWLILQAIICEVYPARLSLNTIICFFASLQSSAVALVFERNAASWRMDWNLQLLTIIYCGTVISCLTYYLLTYCIGEKGPVFAATFIPLQLVIVGFLSAFIFAERLHIGSLIGAFIIIVGLYCALWGKSRDSNEEDEKSSIMPCSENFVSMRACQP</sequence>
<evidence type="ECO:0000256" key="2">
    <source>
        <dbReference type="ARBA" id="ARBA00007635"/>
    </source>
</evidence>
<feature type="transmembrane region" description="Helical" evidence="6">
    <location>
        <begin position="439"/>
        <end position="460"/>
    </location>
</feature>
<dbReference type="AlphaFoldDB" id="A0A9E7F0P9"/>
<reference evidence="8" key="1">
    <citation type="submission" date="2022-05" db="EMBL/GenBank/DDBJ databases">
        <title>The Musa troglodytarum L. genome provides insights into the mechanism of non-climacteric behaviour and enrichment of carotenoids.</title>
        <authorList>
            <person name="Wang J."/>
        </authorList>
    </citation>
    <scope>NUCLEOTIDE SEQUENCE</scope>
    <source>
        <tissue evidence="8">Leaf</tissue>
    </source>
</reference>
<dbReference type="InterPro" id="IPR030184">
    <property type="entry name" value="WAT1-related"/>
</dbReference>
<protein>
    <submittedName>
        <fullName evidence="8">Heavy metal-associated domain containing protein</fullName>
    </submittedName>
</protein>
<dbReference type="InterPro" id="IPR036163">
    <property type="entry name" value="HMA_dom_sf"/>
</dbReference>
<comment type="similarity">
    <text evidence="2">Belongs to the drug/metabolite transporter (DMT) superfamily. Plant drug/metabolite exporter (P-DME) (TC 2.A.7.4) family.</text>
</comment>
<dbReference type="GO" id="GO:0046872">
    <property type="term" value="F:metal ion binding"/>
    <property type="evidence" value="ECO:0007669"/>
    <property type="project" value="InterPro"/>
</dbReference>
<dbReference type="InterPro" id="IPR037185">
    <property type="entry name" value="EmrE-like"/>
</dbReference>
<keyword evidence="3 6" id="KW-0812">Transmembrane</keyword>
<feature type="transmembrane region" description="Helical" evidence="6">
    <location>
        <begin position="361"/>
        <end position="379"/>
    </location>
</feature>
<feature type="transmembrane region" description="Helical" evidence="6">
    <location>
        <begin position="331"/>
        <end position="349"/>
    </location>
</feature>
<dbReference type="Pfam" id="PF00892">
    <property type="entry name" value="EamA"/>
    <property type="match status" value="2"/>
</dbReference>
<organism evidence="8 9">
    <name type="scientific">Musa troglodytarum</name>
    <name type="common">fe'i banana</name>
    <dbReference type="NCBI Taxonomy" id="320322"/>
    <lineage>
        <taxon>Eukaryota</taxon>
        <taxon>Viridiplantae</taxon>
        <taxon>Streptophyta</taxon>
        <taxon>Embryophyta</taxon>
        <taxon>Tracheophyta</taxon>
        <taxon>Spermatophyta</taxon>
        <taxon>Magnoliopsida</taxon>
        <taxon>Liliopsida</taxon>
        <taxon>Zingiberales</taxon>
        <taxon>Musaceae</taxon>
        <taxon>Musa</taxon>
    </lineage>
</organism>
<evidence type="ECO:0000313" key="8">
    <source>
        <dbReference type="EMBL" id="URD87610.1"/>
    </source>
</evidence>
<dbReference type="PROSITE" id="PS50846">
    <property type="entry name" value="HMA_2"/>
    <property type="match status" value="1"/>
</dbReference>
<dbReference type="EMBL" id="CP097504">
    <property type="protein sequence ID" value="URD87610.1"/>
    <property type="molecule type" value="Genomic_DNA"/>
</dbReference>
<keyword evidence="5 6" id="KW-0472">Membrane</keyword>
<dbReference type="PANTHER" id="PTHR31218">
    <property type="entry name" value="WAT1-RELATED PROTEIN"/>
    <property type="match status" value="1"/>
</dbReference>
<feature type="transmembrane region" description="Helical" evidence="6">
    <location>
        <begin position="505"/>
        <end position="524"/>
    </location>
</feature>
<feature type="transmembrane region" description="Helical" evidence="6">
    <location>
        <begin position="264"/>
        <end position="286"/>
    </location>
</feature>
<comment type="subcellular location">
    <subcellularLocation>
        <location evidence="1">Membrane</location>
        <topology evidence="1">Multi-pass membrane protein</topology>
    </subcellularLocation>
</comment>